<accession>A0A834IZP9</accession>
<dbReference type="Proteomes" id="UP000625711">
    <property type="component" value="Unassembled WGS sequence"/>
</dbReference>
<comment type="caution">
    <text evidence="2">The sequence shown here is derived from an EMBL/GenBank/DDBJ whole genome shotgun (WGS) entry which is preliminary data.</text>
</comment>
<feature type="signal peptide" evidence="1">
    <location>
        <begin position="1"/>
        <end position="19"/>
    </location>
</feature>
<keyword evidence="3" id="KW-1185">Reference proteome</keyword>
<evidence type="ECO:0000313" key="2">
    <source>
        <dbReference type="EMBL" id="KAF7287275.1"/>
    </source>
</evidence>
<organism evidence="2 3">
    <name type="scientific">Rhynchophorus ferrugineus</name>
    <name type="common">Red palm weevil</name>
    <name type="synonym">Curculio ferrugineus</name>
    <dbReference type="NCBI Taxonomy" id="354439"/>
    <lineage>
        <taxon>Eukaryota</taxon>
        <taxon>Metazoa</taxon>
        <taxon>Ecdysozoa</taxon>
        <taxon>Arthropoda</taxon>
        <taxon>Hexapoda</taxon>
        <taxon>Insecta</taxon>
        <taxon>Pterygota</taxon>
        <taxon>Neoptera</taxon>
        <taxon>Endopterygota</taxon>
        <taxon>Coleoptera</taxon>
        <taxon>Polyphaga</taxon>
        <taxon>Cucujiformia</taxon>
        <taxon>Curculionidae</taxon>
        <taxon>Dryophthorinae</taxon>
        <taxon>Rhynchophorus</taxon>
    </lineage>
</organism>
<sequence>MKVLIAVAAVLALAAVAECGGHGGHGGGGGGGFGGGAGGGGGFGGGSLATPIEYAGPVVSGVFGAPQNPGYQFVPVPDHGFDRYVFHHPNPAGVSVHKGEGSSFSHHH</sequence>
<gene>
    <name evidence="2" type="ORF">GWI33_002090</name>
</gene>
<dbReference type="EMBL" id="JAACXV010000015">
    <property type="protein sequence ID" value="KAF7287275.1"/>
    <property type="molecule type" value="Genomic_DNA"/>
</dbReference>
<protein>
    <submittedName>
        <fullName evidence="2">Uncharacterized protein</fullName>
    </submittedName>
</protein>
<proteinExistence type="predicted"/>
<evidence type="ECO:0000313" key="3">
    <source>
        <dbReference type="Proteomes" id="UP000625711"/>
    </source>
</evidence>
<evidence type="ECO:0000256" key="1">
    <source>
        <dbReference type="SAM" id="SignalP"/>
    </source>
</evidence>
<name>A0A834IZP9_RHYFE</name>
<dbReference type="AlphaFoldDB" id="A0A834IZP9"/>
<keyword evidence="1" id="KW-0732">Signal</keyword>
<reference evidence="2" key="1">
    <citation type="submission" date="2020-08" db="EMBL/GenBank/DDBJ databases">
        <title>Genome sequencing and assembly of the red palm weevil Rhynchophorus ferrugineus.</title>
        <authorList>
            <person name="Dias G.B."/>
            <person name="Bergman C.M."/>
            <person name="Manee M."/>
        </authorList>
    </citation>
    <scope>NUCLEOTIDE SEQUENCE</scope>
    <source>
        <strain evidence="2">AA-2017</strain>
        <tissue evidence="2">Whole larva</tissue>
    </source>
</reference>
<feature type="chain" id="PRO_5032411545" evidence="1">
    <location>
        <begin position="20"/>
        <end position="108"/>
    </location>
</feature>